<keyword evidence="1" id="KW-0175">Coiled coil</keyword>
<proteinExistence type="predicted"/>
<dbReference type="RefSeq" id="WP_280653905.1">
    <property type="nucleotide sequence ID" value="NZ_JANQDH010000037.1"/>
</dbReference>
<feature type="coiled-coil region" evidence="1">
    <location>
        <begin position="216"/>
        <end position="335"/>
    </location>
</feature>
<protein>
    <submittedName>
        <fullName evidence="2">Uncharacterized protein</fullName>
    </submittedName>
</protein>
<sequence>MSTLKIDEIVHNLDKLRKLCYHNLAVRITNIEDYLSTLTERVNQGSVIVTGAFNQEKISPLNISESELVQVYNDVPRVLFKNALVVELSAKSYRNPQDGEPILLENDINGKYWMIITGIDQFFLVPSINIKLNIHKLKTVRLLFNFRGDTPSADSHFMLVKPATVSSQASGKLWQVQQRGILEFINPSSPVPREPERKILELEKKFLEISDAHAKAQTLDLEIKNMAKELEYLKLELHDSQQERQKLESQIKDIIDQKFLEVSDAHAKAQTLDLEIKNMAKELEYLKVELHDSQQERQKLESQIKDIIDQKFSEVSDAHAKAQTLDLEIKNLLEQNSL</sequence>
<dbReference type="EMBL" id="JANQDH010000037">
    <property type="protein sequence ID" value="MDH6059895.1"/>
    <property type="molecule type" value="Genomic_DNA"/>
</dbReference>
<dbReference type="Proteomes" id="UP001159387">
    <property type="component" value="Unassembled WGS sequence"/>
</dbReference>
<accession>A0AA43KBF9</accession>
<keyword evidence="3" id="KW-1185">Reference proteome</keyword>
<evidence type="ECO:0000256" key="1">
    <source>
        <dbReference type="SAM" id="Coils"/>
    </source>
</evidence>
<dbReference type="AlphaFoldDB" id="A0AA43KBF9"/>
<organism evidence="2 3">
    <name type="scientific">Chrysosporum bergii ANA360D</name>
    <dbReference type="NCBI Taxonomy" id="617107"/>
    <lineage>
        <taxon>Bacteria</taxon>
        <taxon>Bacillati</taxon>
        <taxon>Cyanobacteriota</taxon>
        <taxon>Cyanophyceae</taxon>
        <taxon>Nostocales</taxon>
        <taxon>Nodulariaceae</taxon>
        <taxon>Chrysosporum</taxon>
    </lineage>
</organism>
<reference evidence="2 3" key="1">
    <citation type="journal article" date="2023" name="J. Phycol.">
        <title>Chrysosporum ovalisporum is synonymous with the true-branching cyanobacterium Umezakia natans (Nostocales/Aphanizomenonaceae).</title>
        <authorList>
            <person name="McGregor G.B."/>
            <person name="Sendall B.C."/>
            <person name="Niiyama Y."/>
            <person name="Tuji A."/>
            <person name="Willis A."/>
        </authorList>
    </citation>
    <scope>NUCLEOTIDE SEQUENCE [LARGE SCALE GENOMIC DNA]</scope>
    <source>
        <strain evidence="2 3">ANA360D</strain>
    </source>
</reference>
<name>A0AA43KBF9_9CYAN</name>
<gene>
    <name evidence="2" type="ORF">NWP17_05500</name>
</gene>
<comment type="caution">
    <text evidence="2">The sequence shown here is derived from an EMBL/GenBank/DDBJ whole genome shotgun (WGS) entry which is preliminary data.</text>
</comment>
<evidence type="ECO:0000313" key="3">
    <source>
        <dbReference type="Proteomes" id="UP001159387"/>
    </source>
</evidence>
<evidence type="ECO:0000313" key="2">
    <source>
        <dbReference type="EMBL" id="MDH6059895.1"/>
    </source>
</evidence>